<evidence type="ECO:0000313" key="3">
    <source>
        <dbReference type="WBParaSite" id="PSU_v2.g11786.t1"/>
    </source>
</evidence>
<sequence length="87" mass="9885">MVLGHVEEPAPERFEDAPVVIDLQDFDDVDRHPPTPPPQQQQHQQHQQQHHQQQQHPPSPLTNDDTASVSTASSPWSFYDDLGPNYA</sequence>
<accession>A0A914XV20</accession>
<reference evidence="3" key="1">
    <citation type="submission" date="2022-11" db="UniProtKB">
        <authorList>
            <consortium name="WormBaseParasite"/>
        </authorList>
    </citation>
    <scope>IDENTIFICATION</scope>
</reference>
<dbReference type="Proteomes" id="UP000887577">
    <property type="component" value="Unplaced"/>
</dbReference>
<protein>
    <submittedName>
        <fullName evidence="3">Uncharacterized protein</fullName>
    </submittedName>
</protein>
<keyword evidence="2" id="KW-1185">Reference proteome</keyword>
<evidence type="ECO:0000313" key="2">
    <source>
        <dbReference type="Proteomes" id="UP000887577"/>
    </source>
</evidence>
<name>A0A914XV20_9BILA</name>
<feature type="compositionally biased region" description="Low complexity" evidence="1">
    <location>
        <begin position="40"/>
        <end position="56"/>
    </location>
</feature>
<evidence type="ECO:0000256" key="1">
    <source>
        <dbReference type="SAM" id="MobiDB-lite"/>
    </source>
</evidence>
<dbReference type="WBParaSite" id="PSU_v2.g11786.t1">
    <property type="protein sequence ID" value="PSU_v2.g11786.t1"/>
    <property type="gene ID" value="PSU_v2.g11786"/>
</dbReference>
<feature type="compositionally biased region" description="Basic and acidic residues" evidence="1">
    <location>
        <begin position="1"/>
        <end position="16"/>
    </location>
</feature>
<proteinExistence type="predicted"/>
<feature type="region of interest" description="Disordered" evidence="1">
    <location>
        <begin position="1"/>
        <end position="87"/>
    </location>
</feature>
<feature type="compositionally biased region" description="Polar residues" evidence="1">
    <location>
        <begin position="61"/>
        <end position="76"/>
    </location>
</feature>
<dbReference type="AlphaFoldDB" id="A0A914XV20"/>
<organism evidence="2 3">
    <name type="scientific">Panagrolaimus superbus</name>
    <dbReference type="NCBI Taxonomy" id="310955"/>
    <lineage>
        <taxon>Eukaryota</taxon>
        <taxon>Metazoa</taxon>
        <taxon>Ecdysozoa</taxon>
        <taxon>Nematoda</taxon>
        <taxon>Chromadorea</taxon>
        <taxon>Rhabditida</taxon>
        <taxon>Tylenchina</taxon>
        <taxon>Panagrolaimomorpha</taxon>
        <taxon>Panagrolaimoidea</taxon>
        <taxon>Panagrolaimidae</taxon>
        <taxon>Panagrolaimus</taxon>
    </lineage>
</organism>